<keyword evidence="1" id="KW-0805">Transcription regulation</keyword>
<dbReference type="GO" id="GO:0003677">
    <property type="term" value="F:DNA binding"/>
    <property type="evidence" value="ECO:0007669"/>
    <property type="project" value="UniProtKB-KW"/>
</dbReference>
<dbReference type="Pfam" id="PF01047">
    <property type="entry name" value="MarR"/>
    <property type="match status" value="1"/>
</dbReference>
<gene>
    <name evidence="5" type="ORF">SAMN02745119_00512</name>
</gene>
<dbReference type="EMBL" id="FUWR01000001">
    <property type="protein sequence ID" value="SJZ40839.1"/>
    <property type="molecule type" value="Genomic_DNA"/>
</dbReference>
<evidence type="ECO:0000256" key="3">
    <source>
        <dbReference type="ARBA" id="ARBA00023163"/>
    </source>
</evidence>
<dbReference type="PANTHER" id="PTHR33164:SF43">
    <property type="entry name" value="HTH-TYPE TRANSCRIPTIONAL REPRESSOR YETL"/>
    <property type="match status" value="1"/>
</dbReference>
<reference evidence="6" key="1">
    <citation type="submission" date="2017-02" db="EMBL/GenBank/DDBJ databases">
        <authorList>
            <person name="Varghese N."/>
            <person name="Submissions S."/>
        </authorList>
    </citation>
    <scope>NUCLEOTIDE SEQUENCE [LARGE SCALE GENOMIC DNA]</scope>
    <source>
        <strain evidence="6">ATCC BAA-34</strain>
    </source>
</reference>
<evidence type="ECO:0000259" key="4">
    <source>
        <dbReference type="PROSITE" id="PS50995"/>
    </source>
</evidence>
<dbReference type="PROSITE" id="PS01117">
    <property type="entry name" value="HTH_MARR_1"/>
    <property type="match status" value="1"/>
</dbReference>
<dbReference type="Gene3D" id="1.10.10.10">
    <property type="entry name" value="Winged helix-like DNA-binding domain superfamily/Winged helix DNA-binding domain"/>
    <property type="match status" value="1"/>
</dbReference>
<dbReference type="InterPro" id="IPR023187">
    <property type="entry name" value="Tscrpt_reg_MarR-type_CS"/>
</dbReference>
<feature type="domain" description="HTH marR-type" evidence="4">
    <location>
        <begin position="27"/>
        <end position="160"/>
    </location>
</feature>
<dbReference type="PRINTS" id="PR00598">
    <property type="entry name" value="HTHMARR"/>
</dbReference>
<proteinExistence type="predicted"/>
<dbReference type="InterPro" id="IPR000835">
    <property type="entry name" value="HTH_MarR-typ"/>
</dbReference>
<protein>
    <submittedName>
        <fullName evidence="5">Transcriptional regulator, MarR family</fullName>
    </submittedName>
</protein>
<dbReference type="STRING" id="115783.SAMN02745119_00512"/>
<dbReference type="Proteomes" id="UP000190102">
    <property type="component" value="Unassembled WGS sequence"/>
</dbReference>
<dbReference type="GO" id="GO:0003700">
    <property type="term" value="F:DNA-binding transcription factor activity"/>
    <property type="evidence" value="ECO:0007669"/>
    <property type="project" value="InterPro"/>
</dbReference>
<keyword evidence="3" id="KW-0804">Transcription</keyword>
<dbReference type="InterPro" id="IPR039422">
    <property type="entry name" value="MarR/SlyA-like"/>
</dbReference>
<keyword evidence="2" id="KW-0238">DNA-binding</keyword>
<evidence type="ECO:0000313" key="5">
    <source>
        <dbReference type="EMBL" id="SJZ40839.1"/>
    </source>
</evidence>
<dbReference type="OrthoDB" id="195851at2"/>
<organism evidence="5 6">
    <name type="scientific">Trichlorobacter thiogenes</name>
    <dbReference type="NCBI Taxonomy" id="115783"/>
    <lineage>
        <taxon>Bacteria</taxon>
        <taxon>Pseudomonadati</taxon>
        <taxon>Thermodesulfobacteriota</taxon>
        <taxon>Desulfuromonadia</taxon>
        <taxon>Geobacterales</taxon>
        <taxon>Geobacteraceae</taxon>
        <taxon>Trichlorobacter</taxon>
    </lineage>
</organism>
<accession>A0A1T4KEK9</accession>
<dbReference type="InterPro" id="IPR036388">
    <property type="entry name" value="WH-like_DNA-bd_sf"/>
</dbReference>
<sequence>MFDILDLPDSTTIAKLAQRYPMLEIPAFETWLSLMRVSGDCMADLDQFLARYNLSQRKFFVLILLMRNPGGLKVSQLAEGTGVSCATMTGVVDGLLNAGLITREADQQDRRAFVVEITDTGQALLDKLLPKHYQRLSGIMAMLDPTERAQLQTLLTKVRAGLESLRTVDNEGA</sequence>
<dbReference type="AlphaFoldDB" id="A0A1T4KEK9"/>
<dbReference type="PROSITE" id="PS50995">
    <property type="entry name" value="HTH_MARR_2"/>
    <property type="match status" value="1"/>
</dbReference>
<evidence type="ECO:0000313" key="6">
    <source>
        <dbReference type="Proteomes" id="UP000190102"/>
    </source>
</evidence>
<evidence type="ECO:0000256" key="2">
    <source>
        <dbReference type="ARBA" id="ARBA00023125"/>
    </source>
</evidence>
<dbReference type="InterPro" id="IPR036390">
    <property type="entry name" value="WH_DNA-bd_sf"/>
</dbReference>
<dbReference type="RefSeq" id="WP_078788795.1">
    <property type="nucleotide sequence ID" value="NZ_FUWR01000001.1"/>
</dbReference>
<dbReference type="SMART" id="SM00347">
    <property type="entry name" value="HTH_MARR"/>
    <property type="match status" value="1"/>
</dbReference>
<evidence type="ECO:0000256" key="1">
    <source>
        <dbReference type="ARBA" id="ARBA00023015"/>
    </source>
</evidence>
<dbReference type="GO" id="GO:0006950">
    <property type="term" value="P:response to stress"/>
    <property type="evidence" value="ECO:0007669"/>
    <property type="project" value="TreeGrafter"/>
</dbReference>
<dbReference type="PANTHER" id="PTHR33164">
    <property type="entry name" value="TRANSCRIPTIONAL REGULATOR, MARR FAMILY"/>
    <property type="match status" value="1"/>
</dbReference>
<dbReference type="SUPFAM" id="SSF46785">
    <property type="entry name" value="Winged helix' DNA-binding domain"/>
    <property type="match status" value="1"/>
</dbReference>
<name>A0A1T4KEK9_9BACT</name>
<keyword evidence="6" id="KW-1185">Reference proteome</keyword>